<sequence length="94" mass="10509">MTKLGAQPGVHGSEDIEKEPIKIDPKVFTVLQQLSSQCRSTNETCSIASMASNARMLPLHVLRHVPSSRHPHRILLLGCNSRSLQENRNRVISR</sequence>
<dbReference type="STRING" id="1611254.A0A2G5UTZ1"/>
<comment type="caution">
    <text evidence="1">The sequence shown here is derived from an EMBL/GenBank/DDBJ whole genome shotgun (WGS) entry which is preliminary data.</text>
</comment>
<proteinExistence type="predicted"/>
<dbReference type="OrthoDB" id="5876560at2759"/>
<organism evidence="1 2">
    <name type="scientific">Caenorhabditis nigoni</name>
    <dbReference type="NCBI Taxonomy" id="1611254"/>
    <lineage>
        <taxon>Eukaryota</taxon>
        <taxon>Metazoa</taxon>
        <taxon>Ecdysozoa</taxon>
        <taxon>Nematoda</taxon>
        <taxon>Chromadorea</taxon>
        <taxon>Rhabditida</taxon>
        <taxon>Rhabditina</taxon>
        <taxon>Rhabditomorpha</taxon>
        <taxon>Rhabditoidea</taxon>
        <taxon>Rhabditidae</taxon>
        <taxon>Peloderinae</taxon>
        <taxon>Caenorhabditis</taxon>
    </lineage>
</organism>
<accession>A0A2G5UTZ1</accession>
<dbReference type="AlphaFoldDB" id="A0A2G5UTZ1"/>
<reference evidence="2" key="1">
    <citation type="submission" date="2017-10" db="EMBL/GenBank/DDBJ databases">
        <title>Rapid genome shrinkage in a self-fertile nematode reveals novel sperm competition proteins.</title>
        <authorList>
            <person name="Yin D."/>
            <person name="Schwarz E.M."/>
            <person name="Thomas C.G."/>
            <person name="Felde R.L."/>
            <person name="Korf I.F."/>
            <person name="Cutter A.D."/>
            <person name="Schartner C.M."/>
            <person name="Ralston E.J."/>
            <person name="Meyer B.J."/>
            <person name="Haag E.S."/>
        </authorList>
    </citation>
    <scope>NUCLEOTIDE SEQUENCE [LARGE SCALE GENOMIC DNA]</scope>
    <source>
        <strain evidence="2">JU1422</strain>
    </source>
</reference>
<evidence type="ECO:0000313" key="1">
    <source>
        <dbReference type="EMBL" id="PIC43045.1"/>
    </source>
</evidence>
<gene>
    <name evidence="1" type="primary">Cnig_chr_III.g9929</name>
    <name evidence="1" type="ORF">B9Z55_009929</name>
</gene>
<dbReference type="EMBL" id="PDUG01000003">
    <property type="protein sequence ID" value="PIC43045.1"/>
    <property type="molecule type" value="Genomic_DNA"/>
</dbReference>
<dbReference type="Proteomes" id="UP000230233">
    <property type="component" value="Chromosome III"/>
</dbReference>
<keyword evidence="2" id="KW-1185">Reference proteome</keyword>
<name>A0A2G5UTZ1_9PELO</name>
<protein>
    <submittedName>
        <fullName evidence="1">Uncharacterized protein</fullName>
    </submittedName>
</protein>
<evidence type="ECO:0000313" key="2">
    <source>
        <dbReference type="Proteomes" id="UP000230233"/>
    </source>
</evidence>